<evidence type="ECO:0000256" key="5">
    <source>
        <dbReference type="ARBA" id="ARBA00022741"/>
    </source>
</evidence>
<feature type="transmembrane region" description="Helical" evidence="12">
    <location>
        <begin position="1118"/>
        <end position="1137"/>
    </location>
</feature>
<feature type="region of interest" description="Disordered" evidence="13">
    <location>
        <begin position="898"/>
        <end position="920"/>
    </location>
</feature>
<keyword evidence="17" id="KW-1185">Reference proteome</keyword>
<feature type="transmembrane region" description="Helical" evidence="12">
    <location>
        <begin position="333"/>
        <end position="362"/>
    </location>
</feature>
<protein>
    <recommendedName>
        <fullName evidence="12">Phospholipid-transporting ATPase</fullName>
        <ecNumber evidence="12">7.6.2.1</ecNumber>
    </recommendedName>
</protein>
<evidence type="ECO:0000256" key="11">
    <source>
        <dbReference type="ARBA" id="ARBA00034036"/>
    </source>
</evidence>
<comment type="catalytic activity">
    <reaction evidence="11 12">
        <text>ATP + H2O + phospholipidSide 1 = ADP + phosphate + phospholipidSide 2.</text>
        <dbReference type="EC" id="7.6.2.1"/>
    </reaction>
</comment>
<dbReference type="EMBL" id="JADAQX010000095">
    <property type="protein sequence ID" value="KAF8822036.1"/>
    <property type="molecule type" value="Genomic_DNA"/>
</dbReference>
<evidence type="ECO:0000259" key="15">
    <source>
        <dbReference type="Pfam" id="PF16212"/>
    </source>
</evidence>
<keyword evidence="6 12" id="KW-0067">ATP-binding</keyword>
<dbReference type="InterPro" id="IPR023214">
    <property type="entry name" value="HAD_sf"/>
</dbReference>
<keyword evidence="7 12" id="KW-0460">Magnesium</keyword>
<dbReference type="InterPro" id="IPR001757">
    <property type="entry name" value="P_typ_ATPase"/>
</dbReference>
<dbReference type="PRINTS" id="PR00119">
    <property type="entry name" value="CATATPASE"/>
</dbReference>
<dbReference type="SUPFAM" id="SSF56784">
    <property type="entry name" value="HAD-like"/>
    <property type="match status" value="1"/>
</dbReference>
<evidence type="ECO:0000256" key="13">
    <source>
        <dbReference type="SAM" id="MobiDB-lite"/>
    </source>
</evidence>
<keyword evidence="10 12" id="KW-0472">Membrane</keyword>
<dbReference type="EC" id="7.6.2.1" evidence="12"/>
<evidence type="ECO:0000313" key="17">
    <source>
        <dbReference type="Proteomes" id="UP000823046"/>
    </source>
</evidence>
<dbReference type="InterPro" id="IPR036412">
    <property type="entry name" value="HAD-like_sf"/>
</dbReference>
<evidence type="ECO:0000256" key="10">
    <source>
        <dbReference type="ARBA" id="ARBA00023136"/>
    </source>
</evidence>
<dbReference type="PANTHER" id="PTHR24092:SF150">
    <property type="entry name" value="PHOSPHOLIPID-TRANSPORTING ATPASE"/>
    <property type="match status" value="1"/>
</dbReference>
<dbReference type="PROSITE" id="PS00154">
    <property type="entry name" value="ATPASE_E1_E2"/>
    <property type="match status" value="1"/>
</dbReference>
<dbReference type="InterPro" id="IPR023298">
    <property type="entry name" value="ATPase_P-typ_TM_dom_sf"/>
</dbReference>
<dbReference type="NCBIfam" id="TIGR01494">
    <property type="entry name" value="ATPase_P-type"/>
    <property type="match status" value="1"/>
</dbReference>
<dbReference type="NCBIfam" id="TIGR01652">
    <property type="entry name" value="ATPase-Plipid"/>
    <property type="match status" value="1"/>
</dbReference>
<keyword evidence="8 12" id="KW-1278">Translocase</keyword>
<dbReference type="InterPro" id="IPR032630">
    <property type="entry name" value="P_typ_ATPase_c"/>
</dbReference>
<feature type="domain" description="P-type ATPase N-terminal" evidence="14">
    <location>
        <begin position="72"/>
        <end position="122"/>
    </location>
</feature>
<evidence type="ECO:0000256" key="1">
    <source>
        <dbReference type="ARBA" id="ARBA00004141"/>
    </source>
</evidence>
<keyword evidence="5 12" id="KW-0547">Nucleotide-binding</keyword>
<feature type="transmembrane region" description="Helical" evidence="12">
    <location>
        <begin position="1221"/>
        <end position="1249"/>
    </location>
</feature>
<dbReference type="SUPFAM" id="SSF81665">
    <property type="entry name" value="Calcium ATPase, transmembrane domain M"/>
    <property type="match status" value="1"/>
</dbReference>
<keyword evidence="3 12" id="KW-0812">Transmembrane</keyword>
<dbReference type="Gene3D" id="3.40.50.1000">
    <property type="entry name" value="HAD superfamily/HAD-like"/>
    <property type="match status" value="2"/>
</dbReference>
<feature type="transmembrane region" description="Helical" evidence="12">
    <location>
        <begin position="1269"/>
        <end position="1289"/>
    </location>
</feature>
<dbReference type="InterPro" id="IPR032631">
    <property type="entry name" value="P-type_ATPase_N"/>
</dbReference>
<feature type="transmembrane region" description="Helical" evidence="12">
    <location>
        <begin position="382"/>
        <end position="406"/>
    </location>
</feature>
<sequence>MRNFFSRKSKRDIAKDEERYHTTPFEGLSWQLQTNSSENSEGFLFNLHPLPFGKLVQASIKSLLSNFNNEETNRIRTAKYNIFTLLPMTIFYQLLRFGNFYFLMIALLQLIPAISDTNGIPTYAVPIVIVITLAAIREYFEDLQRHRSDREENMRMVRVCKGKSIIQKRWQDLKIGEVVKVFASEHFPADLLLLNCADNFGICNVETKNVDGETNIKHKYCLPRLSKIFADDTAAGTAMIKIFYEPPNSSLFHFHGIAKLTSTGEFTNDETSVLNEAESTGLLTLDEKQVLLRGTSLVSTKWMYGCVLYTGPKTRLLMSSNTKSLKKKSRLDLLYSTHAVFIALFQFIFLLVHSSIALVWNIESVSQLQSLLSGNTFLNATFFFKSIGSSLILSAAMLPAELLILWEFNRWLQGKAINKDSSLSATAEETAQARATDLIEEMGNISHVYTDKTGTLTKNLMCLQCIGLGSAIQFGLKQWTTRKSLLSQNVPYLRSFFKKKDDDTSTTTMKPLLERSTSPVYEASSPDELAIVTAASQIGIEFSCRPSLITCEVRVVSSLCLNLFEDVIREYKLSSKQYYEENEVSCEGNGYSLTFPILAVMDFDSVRKRTTIVTRDLNGKILLLCKGADSSLLKISSPDSSNVSSILQQVENFASAGLRTMVFGYKYLSPSDFDDFLEVHRKAKMLTGTKGNAAVTNAFQSIESGLNIIGCTGIEDSLQNFVPDVIQNLKDAGIKIWMLTGDRMETAENIARSINLTNENTCSILVNESDQYKLSSQLKKLERSIGLAALFDRDKTWWNEIDWELLDTNLGEPRSSEKVGLSETVQQLQNVERNTSVLEDVRGGQMGTSTTRTFDTFCHLPDSPFVDQIDKMYDSAISEDSFYSGASANFSPRRHTTATFGKQKQQKGRKTASSGCSVQNITSRSTTQQATKKFSSLLKEVISKDDQTLQPKDFLTTYSSFAIIITGDSFEALRKNLNMKIRFYTLCKHAATVVACRLTPDQKARLINENSAFNPRSSSLAIGDGANDVGMILAANVGIGIVGKEGVEAARASDFSIREFHHLRQLLFVHGRETLRRSCFLIYFCVFRGLYSILVIAFYNYFNVFSNTDVWNLWSKQFINSLFTALPILVVVAYDVYVPHEILVENPTLYRIEPSTLWPYTKSNVIQSCKLRIQKFLEGLYHRMKQHLQVFTFSSKRLKSFGLWIYRWWHIRSQPHRCSCCGWFCLFLWFGFAFWVAIVQLFCILFGLTGPLFPVIGLEFGFPTVGVESLFVAMHPLYVLTAILIPAYFAHSWFTITHITIWGEICLFVVVSAAISFLHPIRTLEGGQPIFGSFLLVHFSLQFYLMLLFALLGSFFPLLFFSGWQNFFKPTINQKIIENLKKGKEISVPHVYALKSLYFSSQMKHETRGYGFAIEPKDPFSELIQDAV</sequence>
<proteinExistence type="inferred from homology"/>
<dbReference type="InterPro" id="IPR006539">
    <property type="entry name" value="P-type_ATPase_IV"/>
</dbReference>
<keyword evidence="9 12" id="KW-1133">Transmembrane helix</keyword>
<dbReference type="Pfam" id="PF16212">
    <property type="entry name" value="PhoLip_ATPase_C"/>
    <property type="match status" value="1"/>
</dbReference>
<feature type="transmembrane region" description="Helical" evidence="12">
    <location>
        <begin position="120"/>
        <end position="140"/>
    </location>
</feature>
<feature type="non-terminal residue" evidence="16">
    <location>
        <position position="1428"/>
    </location>
</feature>
<feature type="transmembrane region" description="Helical" evidence="12">
    <location>
        <begin position="1080"/>
        <end position="1102"/>
    </location>
</feature>
<evidence type="ECO:0000256" key="6">
    <source>
        <dbReference type="ARBA" id="ARBA00022840"/>
    </source>
</evidence>
<feature type="transmembrane region" description="Helical" evidence="12">
    <location>
        <begin position="1341"/>
        <end position="1361"/>
    </location>
</feature>
<evidence type="ECO:0000256" key="4">
    <source>
        <dbReference type="ARBA" id="ARBA00022723"/>
    </source>
</evidence>
<comment type="caution">
    <text evidence="16">The sequence shown here is derived from an EMBL/GenBank/DDBJ whole genome shotgun (WGS) entry which is preliminary data.</text>
</comment>
<dbReference type="InterPro" id="IPR023299">
    <property type="entry name" value="ATPase_P-typ_cyto_dom_N"/>
</dbReference>
<dbReference type="Pfam" id="PF16209">
    <property type="entry name" value="PhoLip_ATPase_N"/>
    <property type="match status" value="1"/>
</dbReference>
<evidence type="ECO:0000256" key="3">
    <source>
        <dbReference type="ARBA" id="ARBA00022692"/>
    </source>
</evidence>
<dbReference type="SUPFAM" id="SSF81660">
    <property type="entry name" value="Metal cation-transporting ATPase, ATP-binding domain N"/>
    <property type="match status" value="1"/>
</dbReference>
<name>A0ABQ7JDB9_9APIC</name>
<evidence type="ECO:0000256" key="9">
    <source>
        <dbReference type="ARBA" id="ARBA00022989"/>
    </source>
</evidence>
<evidence type="ECO:0000313" key="16">
    <source>
        <dbReference type="EMBL" id="KAF8822036.1"/>
    </source>
</evidence>
<organism evidence="16 17">
    <name type="scientific">Cardiosporidium cionae</name>
    <dbReference type="NCBI Taxonomy" id="476202"/>
    <lineage>
        <taxon>Eukaryota</taxon>
        <taxon>Sar</taxon>
        <taxon>Alveolata</taxon>
        <taxon>Apicomplexa</taxon>
        <taxon>Aconoidasida</taxon>
        <taxon>Nephromycida</taxon>
        <taxon>Cardiosporidium</taxon>
    </lineage>
</organism>
<keyword evidence="4" id="KW-0479">Metal-binding</keyword>
<gene>
    <name evidence="16" type="ORF">IE077_001190</name>
</gene>
<dbReference type="Gene3D" id="3.40.1110.10">
    <property type="entry name" value="Calcium-transporting ATPase, cytoplasmic domain N"/>
    <property type="match status" value="1"/>
</dbReference>
<dbReference type="InterPro" id="IPR008250">
    <property type="entry name" value="ATPase_P-typ_transduc_dom_A_sf"/>
</dbReference>
<evidence type="ECO:0000256" key="12">
    <source>
        <dbReference type="RuleBase" id="RU362033"/>
    </source>
</evidence>
<dbReference type="InterPro" id="IPR018303">
    <property type="entry name" value="ATPase_P-typ_P_site"/>
</dbReference>
<dbReference type="PANTHER" id="PTHR24092">
    <property type="entry name" value="PROBABLE PHOSPHOLIPID-TRANSPORTING ATPASE"/>
    <property type="match status" value="1"/>
</dbReference>
<evidence type="ECO:0000256" key="7">
    <source>
        <dbReference type="ARBA" id="ARBA00022842"/>
    </source>
</evidence>
<comment type="subcellular location">
    <subcellularLocation>
        <location evidence="1 12">Membrane</location>
        <topology evidence="1 12">Multi-pass membrane protein</topology>
    </subcellularLocation>
</comment>
<dbReference type="SUPFAM" id="SSF81653">
    <property type="entry name" value="Calcium ATPase, transduction domain A"/>
    <property type="match status" value="1"/>
</dbReference>
<evidence type="ECO:0000256" key="8">
    <source>
        <dbReference type="ARBA" id="ARBA00022967"/>
    </source>
</evidence>
<dbReference type="Proteomes" id="UP000823046">
    <property type="component" value="Unassembled WGS sequence"/>
</dbReference>
<evidence type="ECO:0000256" key="2">
    <source>
        <dbReference type="ARBA" id="ARBA00008109"/>
    </source>
</evidence>
<accession>A0ABQ7JDB9</accession>
<feature type="domain" description="P-type ATPase C-terminal" evidence="15">
    <location>
        <begin position="1050"/>
        <end position="1153"/>
    </location>
</feature>
<feature type="compositionally biased region" description="Polar residues" evidence="13">
    <location>
        <begin position="911"/>
        <end position="920"/>
    </location>
</feature>
<reference evidence="16 17" key="1">
    <citation type="journal article" date="2020" name="bioRxiv">
        <title>Metabolic contributions of an alphaproteobacterial endosymbiont in the apicomplexan Cardiosporidium cionae.</title>
        <authorList>
            <person name="Hunter E.S."/>
            <person name="Paight C.J."/>
            <person name="Lane C.E."/>
        </authorList>
    </citation>
    <scope>NUCLEOTIDE SEQUENCE [LARGE SCALE GENOMIC DNA]</scope>
    <source>
        <strain evidence="16">ESH_2018</strain>
    </source>
</reference>
<feature type="transmembrane region" description="Helical" evidence="12">
    <location>
        <begin position="1301"/>
        <end position="1321"/>
    </location>
</feature>
<evidence type="ECO:0000259" key="14">
    <source>
        <dbReference type="Pfam" id="PF16209"/>
    </source>
</evidence>
<dbReference type="Pfam" id="PF13246">
    <property type="entry name" value="Cation_ATPase"/>
    <property type="match status" value="1"/>
</dbReference>
<dbReference type="Gene3D" id="2.70.150.10">
    <property type="entry name" value="Calcium-transporting ATPase, cytoplasmic transduction domain A"/>
    <property type="match status" value="1"/>
</dbReference>
<comment type="similarity">
    <text evidence="2 12">Belongs to the cation transport ATPase (P-type) (TC 3.A.3) family. Type IV subfamily.</text>
</comment>